<dbReference type="AlphaFoldDB" id="A0A7C4EHY7"/>
<feature type="transmembrane region" description="Helical" evidence="1">
    <location>
        <begin position="145"/>
        <end position="169"/>
    </location>
</feature>
<sequence>MRLGLPLIIAIAGSFGLETAVSLLWPGASFELGILAALALAIATVFVQNRADMAFLWQSLKQRELRQTLVLVAAIFAFNAVMEQAGVVQELVKLGGGAALVTAAVFVPALVGMVAGISMAFVGAAFPLMLGLLDQLHLQHQAMAWAMLALVSGFAGVMASPLHICFIMTCDYFQVDLARAWRAVAAPCAALVGFGVVWFLVLRAL</sequence>
<feature type="transmembrane region" description="Helical" evidence="1">
    <location>
        <begin position="100"/>
        <end position="133"/>
    </location>
</feature>
<organism evidence="2">
    <name type="scientific">Fundidesulfovibrio putealis</name>
    <dbReference type="NCBI Taxonomy" id="270496"/>
    <lineage>
        <taxon>Bacteria</taxon>
        <taxon>Pseudomonadati</taxon>
        <taxon>Thermodesulfobacteriota</taxon>
        <taxon>Desulfovibrionia</taxon>
        <taxon>Desulfovibrionales</taxon>
        <taxon>Desulfovibrionaceae</taxon>
        <taxon>Fundidesulfovibrio</taxon>
    </lineage>
</organism>
<keyword evidence="1" id="KW-0472">Membrane</keyword>
<gene>
    <name evidence="2" type="ORF">ENR59_05690</name>
</gene>
<dbReference type="EMBL" id="DSRP01000395">
    <property type="protein sequence ID" value="HGG92428.1"/>
    <property type="molecule type" value="Genomic_DNA"/>
</dbReference>
<accession>A0A7C4EHY7</accession>
<proteinExistence type="predicted"/>
<protein>
    <submittedName>
        <fullName evidence="2">DUF401 family protein</fullName>
    </submittedName>
</protein>
<name>A0A7C4EHY7_9BACT</name>
<dbReference type="InterPro" id="IPR007294">
    <property type="entry name" value="DUF401"/>
</dbReference>
<evidence type="ECO:0000256" key="1">
    <source>
        <dbReference type="SAM" id="Phobius"/>
    </source>
</evidence>
<feature type="transmembrane region" description="Helical" evidence="1">
    <location>
        <begin position="181"/>
        <end position="202"/>
    </location>
</feature>
<feature type="transmembrane region" description="Helical" evidence="1">
    <location>
        <begin position="26"/>
        <end position="47"/>
    </location>
</feature>
<dbReference type="Pfam" id="PF04165">
    <property type="entry name" value="DUF401"/>
    <property type="match status" value="1"/>
</dbReference>
<keyword evidence="1" id="KW-0812">Transmembrane</keyword>
<dbReference type="PANTHER" id="PTHR39556">
    <property type="entry name" value="PROTEIN, PUTATIVE-RELATED"/>
    <property type="match status" value="1"/>
</dbReference>
<evidence type="ECO:0000313" key="2">
    <source>
        <dbReference type="EMBL" id="HGG92428.1"/>
    </source>
</evidence>
<comment type="caution">
    <text evidence="2">The sequence shown here is derived from an EMBL/GenBank/DDBJ whole genome shotgun (WGS) entry which is preliminary data.</text>
</comment>
<feature type="transmembrane region" description="Helical" evidence="1">
    <location>
        <begin position="68"/>
        <end position="88"/>
    </location>
</feature>
<keyword evidence="1" id="KW-1133">Transmembrane helix</keyword>
<reference evidence="2" key="1">
    <citation type="journal article" date="2020" name="mSystems">
        <title>Genome- and Community-Level Interaction Insights into Carbon Utilization and Element Cycling Functions of Hydrothermarchaeota in Hydrothermal Sediment.</title>
        <authorList>
            <person name="Zhou Z."/>
            <person name="Liu Y."/>
            <person name="Xu W."/>
            <person name="Pan J."/>
            <person name="Luo Z.H."/>
            <person name="Li M."/>
        </authorList>
    </citation>
    <scope>NUCLEOTIDE SEQUENCE [LARGE SCALE GENOMIC DNA]</scope>
    <source>
        <strain evidence="2">SpSt-413</strain>
    </source>
</reference>
<dbReference type="PANTHER" id="PTHR39556:SF1">
    <property type="entry name" value="PROTEIN, PUTATIVE-RELATED"/>
    <property type="match status" value="1"/>
</dbReference>